<evidence type="ECO:0000256" key="2">
    <source>
        <dbReference type="ARBA" id="ARBA00022630"/>
    </source>
</evidence>
<organism evidence="6 7">
    <name type="scientific">Rhodofomes roseus</name>
    <dbReference type="NCBI Taxonomy" id="34475"/>
    <lineage>
        <taxon>Eukaryota</taxon>
        <taxon>Fungi</taxon>
        <taxon>Dikarya</taxon>
        <taxon>Basidiomycota</taxon>
        <taxon>Agaricomycotina</taxon>
        <taxon>Agaricomycetes</taxon>
        <taxon>Polyporales</taxon>
        <taxon>Rhodofomes</taxon>
    </lineage>
</organism>
<dbReference type="GO" id="GO:0004174">
    <property type="term" value="F:electron-transferring-flavoprotein dehydrogenase activity"/>
    <property type="evidence" value="ECO:0007669"/>
    <property type="project" value="TreeGrafter"/>
</dbReference>
<evidence type="ECO:0000313" key="6">
    <source>
        <dbReference type="EMBL" id="TFY61225.1"/>
    </source>
</evidence>
<proteinExistence type="inferred from homology"/>
<evidence type="ECO:0000313" key="7">
    <source>
        <dbReference type="Proteomes" id="UP000298390"/>
    </source>
</evidence>
<sequence length="420" mass="45384">MASQYLPFSPDTRLILVTTAVATPVLFYAIQKLTSRPTTANIDMPKQTVVVLGGGWTGSLAARRLSAELDPRKYELILINDRPYAINLIAGARMTSTTVDNLDTKDKGLLAYDKLFQNGNGSVKVARAVAVEEDKESGKGGWVVLEGDEKVRWDALVVATGSAWQGPLAFPDEEKLPAHVQQWRERVKGASDIYVVGGGAVGIEFAGEINEAYPDKKVTIIHSGSKLLTSVYPDKYRNDIEKKARARGINIVFNEYVDEIPQPGVQGLTTRKGTRFDTADLVIPAFGSRPNTAVVASLTPSPISSNGSLKVNPTLEVQGHPGIFAVGDVVDWDEQKQAAKGANHLGIAVPNVVSYVEGKPLKKVYKGSPELILIPLGKTGGSAYLGFLWGIMLGDWASRTLKGKDLFVSQSRKDRGLEVV</sequence>
<keyword evidence="4" id="KW-0560">Oxidoreductase</keyword>
<feature type="domain" description="FAD/NAD(P)-binding" evidence="5">
    <location>
        <begin position="48"/>
        <end position="335"/>
    </location>
</feature>
<dbReference type="AlphaFoldDB" id="A0A4Y9YFT9"/>
<dbReference type="GO" id="GO:0050660">
    <property type="term" value="F:flavin adenine dinucleotide binding"/>
    <property type="evidence" value="ECO:0007669"/>
    <property type="project" value="TreeGrafter"/>
</dbReference>
<reference evidence="6 7" key="1">
    <citation type="submission" date="2019-01" db="EMBL/GenBank/DDBJ databases">
        <title>Genome sequencing of the rare red list fungi Fomitopsis rosea.</title>
        <authorList>
            <person name="Buettner E."/>
            <person name="Kellner H."/>
        </authorList>
    </citation>
    <scope>NUCLEOTIDE SEQUENCE [LARGE SCALE GENOMIC DNA]</scope>
    <source>
        <strain evidence="6 7">DSM 105464</strain>
    </source>
</reference>
<dbReference type="GO" id="GO:0005737">
    <property type="term" value="C:cytoplasm"/>
    <property type="evidence" value="ECO:0007669"/>
    <property type="project" value="TreeGrafter"/>
</dbReference>
<dbReference type="EMBL" id="SEKV01000217">
    <property type="protein sequence ID" value="TFY61225.1"/>
    <property type="molecule type" value="Genomic_DNA"/>
</dbReference>
<protein>
    <recommendedName>
        <fullName evidence="5">FAD/NAD(P)-binding domain-containing protein</fullName>
    </recommendedName>
</protein>
<name>A0A4Y9YFT9_9APHY</name>
<evidence type="ECO:0000256" key="3">
    <source>
        <dbReference type="ARBA" id="ARBA00022827"/>
    </source>
</evidence>
<dbReference type="Proteomes" id="UP000298390">
    <property type="component" value="Unassembled WGS sequence"/>
</dbReference>
<dbReference type="InterPro" id="IPR023753">
    <property type="entry name" value="FAD/NAD-binding_dom"/>
</dbReference>
<dbReference type="SUPFAM" id="SSF51905">
    <property type="entry name" value="FAD/NAD(P)-binding domain"/>
    <property type="match status" value="1"/>
</dbReference>
<accession>A0A4Y9YFT9</accession>
<comment type="caution">
    <text evidence="6">The sequence shown here is derived from an EMBL/GenBank/DDBJ whole genome shotgun (WGS) entry which is preliminary data.</text>
</comment>
<gene>
    <name evidence="6" type="ORF">EVJ58_g4643</name>
</gene>
<evidence type="ECO:0000256" key="1">
    <source>
        <dbReference type="ARBA" id="ARBA00006442"/>
    </source>
</evidence>
<dbReference type="InterPro" id="IPR036188">
    <property type="entry name" value="FAD/NAD-bd_sf"/>
</dbReference>
<dbReference type="STRING" id="34475.A0A4Y9YFT9"/>
<dbReference type="PRINTS" id="PR00368">
    <property type="entry name" value="FADPNR"/>
</dbReference>
<dbReference type="PANTHER" id="PTHR43735">
    <property type="entry name" value="APOPTOSIS-INDUCING FACTOR 1"/>
    <property type="match status" value="1"/>
</dbReference>
<evidence type="ECO:0000256" key="4">
    <source>
        <dbReference type="ARBA" id="ARBA00023002"/>
    </source>
</evidence>
<comment type="similarity">
    <text evidence="1">Belongs to the FAD-dependent oxidoreductase family.</text>
</comment>
<evidence type="ECO:0000259" key="5">
    <source>
        <dbReference type="Pfam" id="PF07992"/>
    </source>
</evidence>
<dbReference type="PANTHER" id="PTHR43735:SF3">
    <property type="entry name" value="FERROPTOSIS SUPPRESSOR PROTEIN 1"/>
    <property type="match status" value="1"/>
</dbReference>
<dbReference type="Gene3D" id="3.50.50.100">
    <property type="match status" value="1"/>
</dbReference>
<keyword evidence="2" id="KW-0285">Flavoprotein</keyword>
<dbReference type="Pfam" id="PF07992">
    <property type="entry name" value="Pyr_redox_2"/>
    <property type="match status" value="1"/>
</dbReference>
<dbReference type="PRINTS" id="PR00411">
    <property type="entry name" value="PNDRDTASEI"/>
</dbReference>
<keyword evidence="3" id="KW-0274">FAD</keyword>